<feature type="region of interest" description="Disordered" evidence="1">
    <location>
        <begin position="23"/>
        <end position="63"/>
    </location>
</feature>
<dbReference type="Proteomes" id="UP001285908">
    <property type="component" value="Unassembled WGS sequence"/>
</dbReference>
<protein>
    <submittedName>
        <fullName evidence="2">Uncharacterized protein</fullName>
    </submittedName>
</protein>
<dbReference type="EMBL" id="JAULSX010000001">
    <property type="protein sequence ID" value="KAK3498762.1"/>
    <property type="molecule type" value="Genomic_DNA"/>
</dbReference>
<organism evidence="2 3">
    <name type="scientific">Neurospora hispaniola</name>
    <dbReference type="NCBI Taxonomy" id="588809"/>
    <lineage>
        <taxon>Eukaryota</taxon>
        <taxon>Fungi</taxon>
        <taxon>Dikarya</taxon>
        <taxon>Ascomycota</taxon>
        <taxon>Pezizomycotina</taxon>
        <taxon>Sordariomycetes</taxon>
        <taxon>Sordariomycetidae</taxon>
        <taxon>Sordariales</taxon>
        <taxon>Sordariaceae</taxon>
        <taxon>Neurospora</taxon>
    </lineage>
</organism>
<sequence length="63" mass="7256">MWSSKQLDPGDWVVWVDPRQSRQLFKQEPKTGHGGEQLGYDSDLEREGRGMGGEARRLKKRGQ</sequence>
<evidence type="ECO:0000256" key="1">
    <source>
        <dbReference type="SAM" id="MobiDB-lite"/>
    </source>
</evidence>
<dbReference type="RefSeq" id="XP_062696395.1">
    <property type="nucleotide sequence ID" value="XM_062838489.1"/>
</dbReference>
<name>A0AAJ0IE70_9PEZI</name>
<dbReference type="AlphaFoldDB" id="A0AAJ0IE70"/>
<keyword evidence="3" id="KW-1185">Reference proteome</keyword>
<gene>
    <name evidence="2" type="ORF">B0T23DRAFT_400504</name>
</gene>
<reference evidence="2 3" key="1">
    <citation type="journal article" date="2023" name="Mol. Phylogenet. Evol.">
        <title>Genome-scale phylogeny and comparative genomics of the fungal order Sordariales.</title>
        <authorList>
            <person name="Hensen N."/>
            <person name="Bonometti L."/>
            <person name="Westerberg I."/>
            <person name="Brannstrom I.O."/>
            <person name="Guillou S."/>
            <person name="Cros-Aarteil S."/>
            <person name="Calhoun S."/>
            <person name="Haridas S."/>
            <person name="Kuo A."/>
            <person name="Mondo S."/>
            <person name="Pangilinan J."/>
            <person name="Riley R."/>
            <person name="LaButti K."/>
            <person name="Andreopoulos B."/>
            <person name="Lipzen A."/>
            <person name="Chen C."/>
            <person name="Yan M."/>
            <person name="Daum C."/>
            <person name="Ng V."/>
            <person name="Clum A."/>
            <person name="Steindorff A."/>
            <person name="Ohm R.A."/>
            <person name="Martin F."/>
            <person name="Silar P."/>
            <person name="Natvig D.O."/>
            <person name="Lalanne C."/>
            <person name="Gautier V."/>
            <person name="Ament-Velasquez S.L."/>
            <person name="Kruys A."/>
            <person name="Hutchinson M.I."/>
            <person name="Powell A.J."/>
            <person name="Barry K."/>
            <person name="Miller A.N."/>
            <person name="Grigoriev I.V."/>
            <person name="Debuchy R."/>
            <person name="Gladieux P."/>
            <person name="Hiltunen Thoren M."/>
            <person name="Johannesson H."/>
        </authorList>
    </citation>
    <scope>NUCLEOTIDE SEQUENCE [LARGE SCALE GENOMIC DNA]</scope>
    <source>
        <strain evidence="2 3">FGSC 10403</strain>
    </source>
</reference>
<proteinExistence type="predicted"/>
<evidence type="ECO:0000313" key="3">
    <source>
        <dbReference type="Proteomes" id="UP001285908"/>
    </source>
</evidence>
<comment type="caution">
    <text evidence="2">The sequence shown here is derived from an EMBL/GenBank/DDBJ whole genome shotgun (WGS) entry which is preliminary data.</text>
</comment>
<accession>A0AAJ0IE70</accession>
<dbReference type="GeneID" id="87876111"/>
<evidence type="ECO:0000313" key="2">
    <source>
        <dbReference type="EMBL" id="KAK3498762.1"/>
    </source>
</evidence>